<feature type="domain" description="RING-type" evidence="10">
    <location>
        <begin position="322"/>
        <end position="544"/>
    </location>
</feature>
<accession>A0A3M7F853</accession>
<feature type="compositionally biased region" description="Pro residues" evidence="9">
    <location>
        <begin position="846"/>
        <end position="863"/>
    </location>
</feature>
<organism evidence="11 12">
    <name type="scientific">Hortaea werneckii</name>
    <name type="common">Black yeast</name>
    <name type="synonym">Cladosporium werneckii</name>
    <dbReference type="NCBI Taxonomy" id="91943"/>
    <lineage>
        <taxon>Eukaryota</taxon>
        <taxon>Fungi</taxon>
        <taxon>Dikarya</taxon>
        <taxon>Ascomycota</taxon>
        <taxon>Pezizomycotina</taxon>
        <taxon>Dothideomycetes</taxon>
        <taxon>Dothideomycetidae</taxon>
        <taxon>Mycosphaerellales</taxon>
        <taxon>Teratosphaeriaceae</taxon>
        <taxon>Hortaea</taxon>
    </lineage>
</organism>
<evidence type="ECO:0000313" key="12">
    <source>
        <dbReference type="Proteomes" id="UP000268823"/>
    </source>
</evidence>
<evidence type="ECO:0000256" key="9">
    <source>
        <dbReference type="SAM" id="MobiDB-lite"/>
    </source>
</evidence>
<evidence type="ECO:0000256" key="5">
    <source>
        <dbReference type="ARBA" id="ARBA00022771"/>
    </source>
</evidence>
<reference evidence="11 12" key="1">
    <citation type="journal article" date="2018" name="BMC Genomics">
        <title>Genomic evidence for intraspecific hybridization in a clonal and extremely halotolerant yeast.</title>
        <authorList>
            <person name="Gostincar C."/>
            <person name="Stajich J.E."/>
            <person name="Zupancic J."/>
            <person name="Zalar P."/>
            <person name="Gunde-Cimerman N."/>
        </authorList>
    </citation>
    <scope>NUCLEOTIDE SEQUENCE [LARGE SCALE GENOMIC DNA]</scope>
    <source>
        <strain evidence="11 12">EXF-2788</strain>
    </source>
</reference>
<dbReference type="OrthoDB" id="10009520at2759"/>
<dbReference type="InterPro" id="IPR044066">
    <property type="entry name" value="TRIAD_supradom"/>
</dbReference>
<keyword evidence="2" id="KW-0808">Transferase</keyword>
<evidence type="ECO:0000256" key="2">
    <source>
        <dbReference type="ARBA" id="ARBA00022679"/>
    </source>
</evidence>
<evidence type="ECO:0000256" key="7">
    <source>
        <dbReference type="ARBA" id="ARBA00022833"/>
    </source>
</evidence>
<dbReference type="InterPro" id="IPR047546">
    <property type="entry name" value="Rcat_RBR_RNF216"/>
</dbReference>
<dbReference type="SUPFAM" id="SSF57850">
    <property type="entry name" value="RING/U-box"/>
    <property type="match status" value="2"/>
</dbReference>
<dbReference type="CDD" id="cd20353">
    <property type="entry name" value="Rcat_RBR_RNF216"/>
    <property type="match status" value="1"/>
</dbReference>
<comment type="caution">
    <text evidence="11">The sequence shown here is derived from an EMBL/GenBank/DDBJ whole genome shotgun (WGS) entry which is preliminary data.</text>
</comment>
<name>A0A3M7F853_HORWE</name>
<evidence type="ECO:0000256" key="4">
    <source>
        <dbReference type="ARBA" id="ARBA00022737"/>
    </source>
</evidence>
<dbReference type="VEuPathDB" id="FungiDB:BTJ68_10009"/>
<feature type="coiled-coil region" evidence="8">
    <location>
        <begin position="543"/>
        <end position="575"/>
    </location>
</feature>
<dbReference type="Gene3D" id="1.20.120.1750">
    <property type="match status" value="1"/>
</dbReference>
<gene>
    <name evidence="11" type="ORF">D0861_06660</name>
</gene>
<evidence type="ECO:0000259" key="10">
    <source>
        <dbReference type="PROSITE" id="PS51873"/>
    </source>
</evidence>
<dbReference type="CDD" id="cd20339">
    <property type="entry name" value="BRcat_RBR_RNF216"/>
    <property type="match status" value="1"/>
</dbReference>
<dbReference type="InterPro" id="IPR051628">
    <property type="entry name" value="LUBAC_E3_Ligases"/>
</dbReference>
<feature type="region of interest" description="Disordered" evidence="9">
    <location>
        <begin position="15"/>
        <end position="43"/>
    </location>
</feature>
<comment type="pathway">
    <text evidence="1">Protein modification; protein ubiquitination.</text>
</comment>
<dbReference type="EMBL" id="QWIR01000139">
    <property type="protein sequence ID" value="RMY85019.1"/>
    <property type="molecule type" value="Genomic_DNA"/>
</dbReference>
<protein>
    <recommendedName>
        <fullName evidence="10">RING-type domain-containing protein</fullName>
    </recommendedName>
</protein>
<dbReference type="Pfam" id="PF26200">
    <property type="entry name" value="Rcat_RNF216"/>
    <property type="match status" value="1"/>
</dbReference>
<evidence type="ECO:0000256" key="1">
    <source>
        <dbReference type="ARBA" id="ARBA00004906"/>
    </source>
</evidence>
<dbReference type="PANTHER" id="PTHR22770">
    <property type="entry name" value="UBIQUITIN CONJUGATING ENZYME 7 INTERACTING PROTEIN-RELATED"/>
    <property type="match status" value="1"/>
</dbReference>
<dbReference type="InterPro" id="IPR047545">
    <property type="entry name" value="BRcat_RBR_RNF216"/>
</dbReference>
<keyword evidence="3" id="KW-0479">Metal-binding</keyword>
<evidence type="ECO:0000313" key="11">
    <source>
        <dbReference type="EMBL" id="RMY85019.1"/>
    </source>
</evidence>
<proteinExistence type="predicted"/>
<dbReference type="PROSITE" id="PS51873">
    <property type="entry name" value="TRIAD"/>
    <property type="match status" value="1"/>
</dbReference>
<evidence type="ECO:0000256" key="3">
    <source>
        <dbReference type="ARBA" id="ARBA00022723"/>
    </source>
</evidence>
<keyword evidence="4" id="KW-0677">Repeat</keyword>
<keyword evidence="7" id="KW-0862">Zinc</keyword>
<feature type="compositionally biased region" description="Acidic residues" evidence="9">
    <location>
        <begin position="881"/>
        <end position="890"/>
    </location>
</feature>
<feature type="region of interest" description="Disordered" evidence="9">
    <location>
        <begin position="843"/>
        <end position="903"/>
    </location>
</feature>
<dbReference type="AlphaFoldDB" id="A0A3M7F853"/>
<keyword evidence="6" id="KW-0833">Ubl conjugation pathway</keyword>
<feature type="region of interest" description="Disordered" evidence="9">
    <location>
        <begin position="166"/>
        <end position="197"/>
    </location>
</feature>
<dbReference type="PANTHER" id="PTHR22770:SF47">
    <property type="entry name" value="E3 UBIQUITIN-PROTEIN LIGASE RNF216"/>
    <property type="match status" value="1"/>
</dbReference>
<sequence length="923" mass="103887">MAAITAAEFPEVIDLVSDDSDEAQSVPPRRQRRRTLESDNAGNLTLLAEGPFYGTIESAASSSSSRGRSNQDIKGEIIVLSDGEEVFIIDDEDPPERADTFGMPSTLNTTAFMAPEPEITAEACLELVLEIFPDVSHEHVLHLYNSFEAASGKTKRDNIIEKLVSDPAYPKQERQTQKKRKRAASTDDSDARRWEKQDREVAPGYLKGTMQAILKVEYPEMTVKYINETFALEKHLYQAYVALAAAKDNPDPLKRRLNKGRPSVRHFTTADAMATNSGWPPLVEELAAARRCVQGIRAKKALEDAKKKAEAENVRLAMERDETAECSACFDDLPMNRQVHCDGLTAHFTCYDCITAYIKSEVGESRCRLLCPAGCCAGFAPNQLNLLEDKQLLEKFAELEQEKAIRDAGLEDLEECPFCDYKAILPPIEEDFEFRCANPECEQVSCRRCKSVSHIPMSCEQHAKENRISSRHKIEEAMTAAMIRSCNRCKKQFIKEYGCNKMTCPSCHNKQCYCCSQTLKDYEHFDQAPFGSGRRDGKKCPLYDDVEVRHEREVKEAEEAAKKQLMDDNPDLNAENLEIKLSDRVKQAEAEKVQRAGAARARPAMLPLRDILHEGDGFPDMPIENQRWLGRAPWLNGRGNDIGMGPFEFLEAPRHAPPAGQPAPIVEHAMQAFIPPHYGLMGNAPVYGANAADQGLDVFDPSYPLPEFRDEARLAQAHAQHIHRLPDVRTEVRAPGAHAQHIHLLPDVRTEVRAPGAHAQHIHRLPDVRAEARALQAHAQHMHRLPGVRNEARVPQAHARDVQPRPENPYAMEIVRDHELRRHYLHRIGQRLQIPELLPAAAAAPNPAPPLPPSPPLPPPSSPPRVSALRPNMLGRNRVQEEDDEPADEEQALRAQRAAMRAHIRRQQIRLRMQYERLQQLRD</sequence>
<dbReference type="GO" id="GO:0016740">
    <property type="term" value="F:transferase activity"/>
    <property type="evidence" value="ECO:0007669"/>
    <property type="project" value="UniProtKB-KW"/>
</dbReference>
<dbReference type="GO" id="GO:0008270">
    <property type="term" value="F:zinc ion binding"/>
    <property type="evidence" value="ECO:0007669"/>
    <property type="project" value="UniProtKB-KW"/>
</dbReference>
<keyword evidence="5" id="KW-0863">Zinc-finger</keyword>
<evidence type="ECO:0000256" key="6">
    <source>
        <dbReference type="ARBA" id="ARBA00022786"/>
    </source>
</evidence>
<keyword evidence="8" id="KW-0175">Coiled coil</keyword>
<dbReference type="Proteomes" id="UP000268823">
    <property type="component" value="Unassembled WGS sequence"/>
</dbReference>
<evidence type="ECO:0000256" key="8">
    <source>
        <dbReference type="SAM" id="Coils"/>
    </source>
</evidence>